<keyword evidence="2" id="KW-1185">Reference proteome</keyword>
<proteinExistence type="predicted"/>
<evidence type="ECO:0000313" key="1">
    <source>
        <dbReference type="EMBL" id="GGM25184.1"/>
    </source>
</evidence>
<name>A0A917WSH1_9BACI</name>
<dbReference type="OrthoDB" id="2455313at2"/>
<protein>
    <submittedName>
        <fullName evidence="1">Uncharacterized protein</fullName>
    </submittedName>
</protein>
<gene>
    <name evidence="1" type="ORF">GCM10011351_08610</name>
</gene>
<dbReference type="AlphaFoldDB" id="A0A917WSH1"/>
<sequence>MYFEVHNWDLKVGNVDIKAVSSSSLFLVGDNDCMQLYSFYDTPPDSYIVGSLVPLSRVGGVETANDTNNQG</sequence>
<dbReference type="RefSeq" id="WP_117153310.1">
    <property type="nucleotide sequence ID" value="NZ_BMLG01000002.1"/>
</dbReference>
<organism evidence="1 2">
    <name type="scientific">Paraliobacillus quinghaiensis</name>
    <dbReference type="NCBI Taxonomy" id="470815"/>
    <lineage>
        <taxon>Bacteria</taxon>
        <taxon>Bacillati</taxon>
        <taxon>Bacillota</taxon>
        <taxon>Bacilli</taxon>
        <taxon>Bacillales</taxon>
        <taxon>Bacillaceae</taxon>
        <taxon>Paraliobacillus</taxon>
    </lineage>
</organism>
<dbReference type="Proteomes" id="UP000618460">
    <property type="component" value="Unassembled WGS sequence"/>
</dbReference>
<accession>A0A917WSH1</accession>
<reference evidence="1" key="2">
    <citation type="submission" date="2020-09" db="EMBL/GenBank/DDBJ databases">
        <authorList>
            <person name="Sun Q."/>
            <person name="Zhou Y."/>
        </authorList>
    </citation>
    <scope>NUCLEOTIDE SEQUENCE</scope>
    <source>
        <strain evidence="1">CGMCC 1.6333</strain>
    </source>
</reference>
<reference evidence="1" key="1">
    <citation type="journal article" date="2014" name="Int. J. Syst. Evol. Microbiol.">
        <title>Complete genome sequence of Corynebacterium casei LMG S-19264T (=DSM 44701T), isolated from a smear-ripened cheese.</title>
        <authorList>
            <consortium name="US DOE Joint Genome Institute (JGI-PGF)"/>
            <person name="Walter F."/>
            <person name="Albersmeier A."/>
            <person name="Kalinowski J."/>
            <person name="Ruckert C."/>
        </authorList>
    </citation>
    <scope>NUCLEOTIDE SEQUENCE</scope>
    <source>
        <strain evidence="1">CGMCC 1.6333</strain>
    </source>
</reference>
<comment type="caution">
    <text evidence="1">The sequence shown here is derived from an EMBL/GenBank/DDBJ whole genome shotgun (WGS) entry which is preliminary data.</text>
</comment>
<dbReference type="EMBL" id="BMLG01000002">
    <property type="protein sequence ID" value="GGM25184.1"/>
    <property type="molecule type" value="Genomic_DNA"/>
</dbReference>
<evidence type="ECO:0000313" key="2">
    <source>
        <dbReference type="Proteomes" id="UP000618460"/>
    </source>
</evidence>